<dbReference type="AlphaFoldDB" id="A0A098EP89"/>
<keyword evidence="6" id="KW-0178">Competence</keyword>
<evidence type="ECO:0000256" key="7">
    <source>
        <dbReference type="ARBA" id="ARBA00023316"/>
    </source>
</evidence>
<dbReference type="GO" id="GO:0008745">
    <property type="term" value="F:N-acetylmuramoyl-L-alanine amidase activity"/>
    <property type="evidence" value="ECO:0007669"/>
    <property type="project" value="UniProtKB-EC"/>
</dbReference>
<evidence type="ECO:0000259" key="8">
    <source>
        <dbReference type="SMART" id="SM00644"/>
    </source>
</evidence>
<dbReference type="GO" id="GO:0009253">
    <property type="term" value="P:peptidoglycan catabolic process"/>
    <property type="evidence" value="ECO:0007669"/>
    <property type="project" value="InterPro"/>
</dbReference>
<dbReference type="Gene3D" id="1.10.101.10">
    <property type="entry name" value="PGBD-like superfamily/PGBD"/>
    <property type="match status" value="1"/>
</dbReference>
<dbReference type="EMBL" id="CCXS01000001">
    <property type="protein sequence ID" value="CEG23116.1"/>
    <property type="molecule type" value="Genomic_DNA"/>
</dbReference>
<dbReference type="InterPro" id="IPR036505">
    <property type="entry name" value="Amidase/PGRP_sf"/>
</dbReference>
<evidence type="ECO:0000313" key="9">
    <source>
        <dbReference type="EMBL" id="CEG23116.1"/>
    </source>
</evidence>
<dbReference type="STRING" id="1499687.BN1080_02060"/>
<sequence length="310" mass="34173">MTYTIIDKFIPTSKYAIKAPYSMNPETITIHNTWNDAAALSEVTYMTSNANQVSYHVAVDDKHVVQAIPFSRNAWHAGDGQGAGNRKSIGIEICYSKSGGAKYTAAEENAIDYVAHILKDKGWGIDRVKWHKDWSGKNCPHRILEEGRAASVRNRIVKRLQKLKSGGVTASVPPVSERGYLMEGDSGAEVKKLQEDLNQAGFKLTVDGIFGEGTKEAVLKFQLRTNLERDGIAGASTKAKLAAVIAQQPKPKEEVKVAEEYKKDAQPSKSLAPEYKETVKAGITDGTYPQRPATREEVAVMVYRAFNKKQ</sequence>
<dbReference type="CDD" id="cd06583">
    <property type="entry name" value="PGRP"/>
    <property type="match status" value="1"/>
</dbReference>
<dbReference type="PANTHER" id="PTHR30417">
    <property type="entry name" value="N-ACETYLMURAMOYL-L-ALANINE AMIDASE AMID"/>
    <property type="match status" value="1"/>
</dbReference>
<evidence type="ECO:0000256" key="6">
    <source>
        <dbReference type="ARBA" id="ARBA00023287"/>
    </source>
</evidence>
<dbReference type="InterPro" id="IPR002477">
    <property type="entry name" value="Peptidoglycan-bd-like"/>
</dbReference>
<dbReference type="Pfam" id="PF01510">
    <property type="entry name" value="Amidase_2"/>
    <property type="match status" value="1"/>
</dbReference>
<reference evidence="9 10" key="1">
    <citation type="submission" date="2014-09" db="EMBL/GenBank/DDBJ databases">
        <authorList>
            <person name="Urmite Genomes Urmite Genomes"/>
        </authorList>
    </citation>
    <scope>NUCLEOTIDE SEQUENCE [LARGE SCALE GENOMIC DNA]</scope>
    <source>
        <strain evidence="9 10">ES2</strain>
    </source>
</reference>
<organism evidence="9 10">
    <name type="scientific">Planococcus massiliensis</name>
    <dbReference type="NCBI Taxonomy" id="1499687"/>
    <lineage>
        <taxon>Bacteria</taxon>
        <taxon>Bacillati</taxon>
        <taxon>Bacillota</taxon>
        <taxon>Bacilli</taxon>
        <taxon>Bacillales</taxon>
        <taxon>Caryophanaceae</taxon>
        <taxon>Planococcus</taxon>
    </lineage>
</organism>
<proteinExistence type="inferred from homology"/>
<dbReference type="Gene3D" id="3.40.80.10">
    <property type="entry name" value="Peptidoglycan recognition protein-like"/>
    <property type="match status" value="1"/>
</dbReference>
<dbReference type="PANTHER" id="PTHR30417:SF11">
    <property type="entry name" value="N-ACETYLMURAMOYL-L-ALANINE AMIDASE XLYA"/>
    <property type="match status" value="1"/>
</dbReference>
<dbReference type="Proteomes" id="UP000043699">
    <property type="component" value="Unassembled WGS sequence"/>
</dbReference>
<comment type="catalytic activity">
    <reaction evidence="1">
        <text>Hydrolyzes the link between N-acetylmuramoyl residues and L-amino acid residues in certain cell-wall glycopeptides.</text>
        <dbReference type="EC" id="3.5.1.28"/>
    </reaction>
</comment>
<dbReference type="InterPro" id="IPR002502">
    <property type="entry name" value="Amidase_domain"/>
</dbReference>
<dbReference type="GO" id="GO:0071555">
    <property type="term" value="P:cell wall organization"/>
    <property type="evidence" value="ECO:0007669"/>
    <property type="project" value="UniProtKB-KW"/>
</dbReference>
<dbReference type="SMART" id="SM00644">
    <property type="entry name" value="Ami_2"/>
    <property type="match status" value="1"/>
</dbReference>
<evidence type="ECO:0000256" key="5">
    <source>
        <dbReference type="ARBA" id="ARBA00022969"/>
    </source>
</evidence>
<dbReference type="RefSeq" id="WP_052651914.1">
    <property type="nucleotide sequence ID" value="NZ_CCXS01000001.1"/>
</dbReference>
<dbReference type="EC" id="3.5.1.28" evidence="3"/>
<dbReference type="SUPFAM" id="SSF55846">
    <property type="entry name" value="N-acetylmuramoyl-L-alanine amidase-like"/>
    <property type="match status" value="1"/>
</dbReference>
<dbReference type="GO" id="GO:0030435">
    <property type="term" value="P:sporulation resulting in formation of a cellular spore"/>
    <property type="evidence" value="ECO:0007669"/>
    <property type="project" value="UniProtKB-KW"/>
</dbReference>
<name>A0A098EP89_9BACL</name>
<dbReference type="SUPFAM" id="SSF47090">
    <property type="entry name" value="PGBD-like"/>
    <property type="match status" value="1"/>
</dbReference>
<dbReference type="InterPro" id="IPR051206">
    <property type="entry name" value="NAMLAA_amidase_2"/>
</dbReference>
<evidence type="ECO:0000256" key="4">
    <source>
        <dbReference type="ARBA" id="ARBA00022801"/>
    </source>
</evidence>
<evidence type="ECO:0000256" key="3">
    <source>
        <dbReference type="ARBA" id="ARBA00011901"/>
    </source>
</evidence>
<evidence type="ECO:0000313" key="10">
    <source>
        <dbReference type="Proteomes" id="UP000043699"/>
    </source>
</evidence>
<keyword evidence="7" id="KW-0961">Cell wall biogenesis/degradation</keyword>
<evidence type="ECO:0000256" key="1">
    <source>
        <dbReference type="ARBA" id="ARBA00001561"/>
    </source>
</evidence>
<dbReference type="InterPro" id="IPR036365">
    <property type="entry name" value="PGBD-like_sf"/>
</dbReference>
<keyword evidence="10" id="KW-1185">Reference proteome</keyword>
<keyword evidence="4" id="KW-0378">Hydrolase</keyword>
<dbReference type="InterPro" id="IPR036366">
    <property type="entry name" value="PGBDSf"/>
</dbReference>
<dbReference type="GO" id="GO:0009254">
    <property type="term" value="P:peptidoglycan turnover"/>
    <property type="evidence" value="ECO:0007669"/>
    <property type="project" value="TreeGrafter"/>
</dbReference>
<dbReference type="GO" id="GO:0030420">
    <property type="term" value="P:establishment of competence for transformation"/>
    <property type="evidence" value="ECO:0007669"/>
    <property type="project" value="UniProtKB-KW"/>
</dbReference>
<feature type="domain" description="N-acetylmuramoyl-L-alanine amidase" evidence="8">
    <location>
        <begin position="14"/>
        <end position="149"/>
    </location>
</feature>
<accession>A0A098EP89</accession>
<protein>
    <recommendedName>
        <fullName evidence="3">N-acetylmuramoyl-L-alanine amidase</fullName>
        <ecNumber evidence="3">3.5.1.28</ecNumber>
    </recommendedName>
</protein>
<keyword evidence="5" id="KW-0749">Sporulation</keyword>
<gene>
    <name evidence="9" type="primary">cwlA</name>
    <name evidence="9" type="ORF">BN1080_02060</name>
</gene>
<evidence type="ECO:0000256" key="2">
    <source>
        <dbReference type="ARBA" id="ARBA00007553"/>
    </source>
</evidence>
<dbReference type="Pfam" id="PF01471">
    <property type="entry name" value="PG_binding_1"/>
    <property type="match status" value="1"/>
</dbReference>
<dbReference type="OrthoDB" id="9794294at2"/>
<comment type="similarity">
    <text evidence="2">Belongs to the N-acetylmuramoyl-L-alanine amidase 2 family.</text>
</comment>